<dbReference type="PANTHER" id="PTHR30185:SF13">
    <property type="entry name" value="LICABCH OPERON REGULATOR-RELATED"/>
    <property type="match status" value="1"/>
</dbReference>
<dbReference type="Gene3D" id="1.10.1790.10">
    <property type="entry name" value="PRD domain"/>
    <property type="match status" value="2"/>
</dbReference>
<evidence type="ECO:0000256" key="1">
    <source>
        <dbReference type="ARBA" id="ARBA00022737"/>
    </source>
</evidence>
<dbReference type="InterPro" id="IPR036634">
    <property type="entry name" value="PRD_sf"/>
</dbReference>
<dbReference type="PANTHER" id="PTHR30185">
    <property type="entry name" value="CRYPTIC BETA-GLUCOSIDE BGL OPERON ANTITERMINATOR"/>
    <property type="match status" value="1"/>
</dbReference>
<dbReference type="Gene3D" id="3.40.930.10">
    <property type="entry name" value="Mannitol-specific EII, Chain A"/>
    <property type="match status" value="1"/>
</dbReference>
<dbReference type="Proteomes" id="UP000003157">
    <property type="component" value="Unassembled WGS sequence"/>
</dbReference>
<dbReference type="eggNOG" id="COG3711">
    <property type="taxonomic scope" value="Bacteria"/>
</dbReference>
<dbReference type="InterPro" id="IPR002178">
    <property type="entry name" value="PTS_EIIA_type-2_dom"/>
</dbReference>
<dbReference type="EMBL" id="ADKX01000043">
    <property type="protein sequence ID" value="EFW03704.1"/>
    <property type="molecule type" value="Genomic_DNA"/>
</dbReference>
<dbReference type="eggNOG" id="COG1762">
    <property type="taxonomic scope" value="Bacteria"/>
</dbReference>
<dbReference type="CDD" id="cd00133">
    <property type="entry name" value="PTS_IIB"/>
    <property type="match status" value="1"/>
</dbReference>
<reference evidence="4 5" key="1">
    <citation type="submission" date="2010-12" db="EMBL/GenBank/DDBJ databases">
        <title>The Genome Sequence of Coprobacillus sp. strain 29_1.</title>
        <authorList>
            <consortium name="The Broad Institute Genome Sequencing Platform"/>
            <person name="Earl A."/>
            <person name="Ward D."/>
            <person name="Feldgarden M."/>
            <person name="Gevers D."/>
            <person name="Daigneault M."/>
            <person name="Sibley C.D."/>
            <person name="White A."/>
            <person name="Strauss J."/>
            <person name="Allen-Vercoe E."/>
            <person name="Young S.K."/>
            <person name="Zeng Q."/>
            <person name="Gargeya S."/>
            <person name="Fitzgerald M."/>
            <person name="Haas B."/>
            <person name="Abouelleil A."/>
            <person name="Alvarado L."/>
            <person name="Arachchi H.M."/>
            <person name="Berlin A."/>
            <person name="Brown A."/>
            <person name="Chapman S.B."/>
            <person name="Chen Z."/>
            <person name="Dunbar C."/>
            <person name="Freedman E."/>
            <person name="Gearin G."/>
            <person name="Gellesch M."/>
            <person name="Goldberg J."/>
            <person name="Griggs A."/>
            <person name="Gujja S."/>
            <person name="Heilman E."/>
            <person name="Heiman D."/>
            <person name="Howarth C."/>
            <person name="Larson L."/>
            <person name="Lui A."/>
            <person name="MacDonald P.J.P."/>
            <person name="Mehta T."/>
            <person name="Montmayeur A."/>
            <person name="Murphy C."/>
            <person name="Neiman D."/>
            <person name="Pearson M."/>
            <person name="Priest M."/>
            <person name="Roberts A."/>
            <person name="Saif S."/>
            <person name="Shea T."/>
            <person name="Shenoy N."/>
            <person name="Sisk P."/>
            <person name="Stolte C."/>
            <person name="Sykes S."/>
            <person name="White J."/>
            <person name="Yandava C."/>
            <person name="Nusbaum C."/>
            <person name="Birren B."/>
        </authorList>
    </citation>
    <scope>NUCLEOTIDE SEQUENCE [LARGE SCALE GENOMIC DNA]</scope>
    <source>
        <strain evidence="4 5">29_1</strain>
    </source>
</reference>
<dbReference type="HOGENOM" id="CLU_013442_5_1_9"/>
<dbReference type="InterPro" id="IPR036390">
    <property type="entry name" value="WH_DNA-bd_sf"/>
</dbReference>
<dbReference type="InterPro" id="IPR036388">
    <property type="entry name" value="WH-like_DNA-bd_sf"/>
</dbReference>
<dbReference type="AlphaFoldDB" id="E7GDQ1"/>
<comment type="caution">
    <text evidence="4">The sequence shown here is derived from an EMBL/GenBank/DDBJ whole genome shotgun (WGS) entry which is preliminary data.</text>
</comment>
<dbReference type="Pfam" id="PF00874">
    <property type="entry name" value="PRD"/>
    <property type="match status" value="2"/>
</dbReference>
<protein>
    <submittedName>
        <fullName evidence="4">Uncharacterized protein</fullName>
    </submittedName>
</protein>
<keyword evidence="1" id="KW-0677">Repeat</keyword>
<evidence type="ECO:0000259" key="2">
    <source>
        <dbReference type="PROSITE" id="PS51094"/>
    </source>
</evidence>
<name>E7GDQ1_9FIRM</name>
<dbReference type="RefSeq" id="WP_008789981.1">
    <property type="nucleotide sequence ID" value="NZ_CAJKBJ010000008.1"/>
</dbReference>
<dbReference type="STRING" id="100884.GCA_000269565_02652"/>
<evidence type="ECO:0000313" key="5">
    <source>
        <dbReference type="Proteomes" id="UP000003157"/>
    </source>
</evidence>
<dbReference type="SUPFAM" id="SSF46785">
    <property type="entry name" value="Winged helix' DNA-binding domain"/>
    <property type="match status" value="1"/>
</dbReference>
<dbReference type="GO" id="GO:0006355">
    <property type="term" value="P:regulation of DNA-templated transcription"/>
    <property type="evidence" value="ECO:0007669"/>
    <property type="project" value="InterPro"/>
</dbReference>
<feature type="domain" description="PTS EIIA type-2" evidence="2">
    <location>
        <begin position="494"/>
        <end position="633"/>
    </location>
</feature>
<evidence type="ECO:0000313" key="4">
    <source>
        <dbReference type="EMBL" id="EFW03704.1"/>
    </source>
</evidence>
<dbReference type="OrthoDB" id="3710983at2"/>
<dbReference type="InterPro" id="IPR013196">
    <property type="entry name" value="HTH_11"/>
</dbReference>
<sequence length="634" mass="74009">MNKKILDLFQSQDIITLEELKNHLGFSERKVREFLSELRDAGDKNGFQIITVSKRGYFLQIIDDTKYQSYLHQFNNDFQQFIAKKEYRISLILFLLLQNTGFISINQIAEILDVSRSTVINDMNDVKKELKHSELHLESRSHYGIRVSGNEKNIRQMLSRISRKVIENQNVHLEFFEFIEKLDFDLVTDHFISLLNEYNIIMTNNAIESILFHLKILIYRILQKNYINEIKINKSLIDIKIFAITKELLSFIENQYSIQITNDEIDLVASQIFGKASSEMVPLDQKMKLAKSIREALIKVDKDFDTNFSEDTVLKENLLLHLHPLIMRVTYGLTLSDSLVKSVSVQYMNAFLVAMRFIDYHEELNEYQLSRDEIGYLALHFATHIERENQAKMQSIKKIVFIADSMKSSTLLIKTKIQSYFPLANIMVIPHMSVAKHDMEEIELIISTEPVCLEKGQNKVVVIHQNLDEKDFHKIKNEIIFSGEQYTNNVLGLQDLFYEDLFWVVKNGDYLDLITKMCERMVDKGYAKQGFKDSVLEREKRFSTVYDTGIASPHSLQPMGNIDSVGIVLLEKPTVFHDKEVKCIFVINVKKGHLLLHQEISDFLIKLMNDSNKIKQLELINTYQKLRVFLKEFL</sequence>
<organism evidence="4 5">
    <name type="scientific">Coprobacillus cateniformis</name>
    <dbReference type="NCBI Taxonomy" id="100884"/>
    <lineage>
        <taxon>Bacteria</taxon>
        <taxon>Bacillati</taxon>
        <taxon>Bacillota</taxon>
        <taxon>Erysipelotrichia</taxon>
        <taxon>Erysipelotrichales</taxon>
        <taxon>Coprobacillaceae</taxon>
        <taxon>Coprobacillus</taxon>
    </lineage>
</organism>
<feature type="domain" description="PRD" evidence="3">
    <location>
        <begin position="284"/>
        <end position="391"/>
    </location>
</feature>
<dbReference type="PROSITE" id="PS51372">
    <property type="entry name" value="PRD_2"/>
    <property type="match status" value="2"/>
</dbReference>
<keyword evidence="5" id="KW-1185">Reference proteome</keyword>
<dbReference type="Pfam" id="PF08279">
    <property type="entry name" value="HTH_11"/>
    <property type="match status" value="1"/>
</dbReference>
<gene>
    <name evidence="4" type="ORF">HMPREF9488_02894</name>
</gene>
<dbReference type="Pfam" id="PF00359">
    <property type="entry name" value="PTS_EIIA_2"/>
    <property type="match status" value="1"/>
</dbReference>
<dbReference type="InterPro" id="IPR011608">
    <property type="entry name" value="PRD"/>
</dbReference>
<dbReference type="SUPFAM" id="SSF63520">
    <property type="entry name" value="PTS-regulatory domain, PRD"/>
    <property type="match status" value="2"/>
</dbReference>
<accession>E7GDQ1</accession>
<dbReference type="InterPro" id="IPR050661">
    <property type="entry name" value="BglG_antiterminators"/>
</dbReference>
<dbReference type="PROSITE" id="PS51094">
    <property type="entry name" value="PTS_EIIA_TYPE_2"/>
    <property type="match status" value="1"/>
</dbReference>
<evidence type="ECO:0000259" key="3">
    <source>
        <dbReference type="PROSITE" id="PS51372"/>
    </source>
</evidence>
<dbReference type="Gene3D" id="1.10.10.10">
    <property type="entry name" value="Winged helix-like DNA-binding domain superfamily/Winged helix DNA-binding domain"/>
    <property type="match status" value="2"/>
</dbReference>
<dbReference type="SUPFAM" id="SSF55804">
    <property type="entry name" value="Phoshotransferase/anion transport protein"/>
    <property type="match status" value="1"/>
</dbReference>
<proteinExistence type="predicted"/>
<feature type="domain" description="PRD" evidence="3">
    <location>
        <begin position="178"/>
        <end position="282"/>
    </location>
</feature>
<dbReference type="InterPro" id="IPR016152">
    <property type="entry name" value="PTrfase/Anion_transptr"/>
</dbReference>